<dbReference type="InterPro" id="IPR010364">
    <property type="entry name" value="Uncharacterised_IM_CreD"/>
</dbReference>
<dbReference type="AlphaFoldDB" id="A0A371RJ87"/>
<keyword evidence="3" id="KW-1185">Reference proteome</keyword>
<evidence type="ECO:0000313" key="2">
    <source>
        <dbReference type="EMBL" id="RFB05504.1"/>
    </source>
</evidence>
<protein>
    <submittedName>
        <fullName evidence="2">Cell envelope integrity protein CreD</fullName>
    </submittedName>
</protein>
<keyword evidence="1" id="KW-0472">Membrane</keyword>
<feature type="transmembrane region" description="Helical" evidence="1">
    <location>
        <begin position="21"/>
        <end position="47"/>
    </location>
</feature>
<feature type="transmembrane region" description="Helical" evidence="1">
    <location>
        <begin position="434"/>
        <end position="453"/>
    </location>
</feature>
<dbReference type="EMBL" id="QUQO01000001">
    <property type="protein sequence ID" value="RFB05504.1"/>
    <property type="molecule type" value="Genomic_DNA"/>
</dbReference>
<sequence>MMSDTTLEEAARSLLPKQTRAVGLKFILVGLLALMMWIPALFIYALVYERSGRASLVTEEIYQREGGEQKLAGPFLIIPAVEQVEGYRFDKDSKSPVMPVRRTYILLPETVTADIDLATEQRHRSIFTATVYEAGVRVNGRFDPKSITVPQNTELLWSEARIAMGLSSHHSLTGVRGAPALSINGTPQTPAFQSGYEIIDGPGETSDRRVISGLSAPLSVGIRPQAFDYELQMTLSGGGSIGFAPLGDSTDVTMTGDWPHPGMTGSISPLSRTITEEGFEAGWRTSSLSRPLAHSFMADKEVGSQLMRQMLSVNLVNPDTPYGKINRSLKYALLFMGLIFLTVFLLEIIYKSRAHPSQYILIGLAQVLFYVMVLALSEHVPFDTAFLGMAVVTVLLSGFYAASIFRRRAGGIVSALAFAGVYCLIWLLMKSEDFALLIGASCAFTALAITMFVTRNIDWYGVGGRKPDAQTT</sequence>
<gene>
    <name evidence="2" type="ORF">DX908_09660</name>
</gene>
<reference evidence="2 3" key="1">
    <citation type="submission" date="2018-08" db="EMBL/GenBank/DDBJ databases">
        <title>Parvularcula sp. SM1705, isolated from surface water of the South Sea China.</title>
        <authorList>
            <person name="Sun L."/>
        </authorList>
    </citation>
    <scope>NUCLEOTIDE SEQUENCE [LARGE SCALE GENOMIC DNA]</scope>
    <source>
        <strain evidence="2 3">SM1705</strain>
    </source>
</reference>
<evidence type="ECO:0000313" key="3">
    <source>
        <dbReference type="Proteomes" id="UP000264589"/>
    </source>
</evidence>
<dbReference type="NCBIfam" id="NF008712">
    <property type="entry name" value="PRK11715.1-1"/>
    <property type="match status" value="1"/>
</dbReference>
<feature type="transmembrane region" description="Helical" evidence="1">
    <location>
        <begin position="359"/>
        <end position="376"/>
    </location>
</feature>
<dbReference type="FunCoup" id="A0A371RJ87">
    <property type="interactions" value="38"/>
</dbReference>
<accession>A0A371RJ87</accession>
<dbReference type="Proteomes" id="UP000264589">
    <property type="component" value="Unassembled WGS sequence"/>
</dbReference>
<dbReference type="RefSeq" id="WP_116392137.1">
    <property type="nucleotide sequence ID" value="NZ_QUQO01000001.1"/>
</dbReference>
<evidence type="ECO:0000256" key="1">
    <source>
        <dbReference type="SAM" id="Phobius"/>
    </source>
</evidence>
<dbReference type="GO" id="GO:0005886">
    <property type="term" value="C:plasma membrane"/>
    <property type="evidence" value="ECO:0007669"/>
    <property type="project" value="TreeGrafter"/>
</dbReference>
<keyword evidence="1" id="KW-0812">Transmembrane</keyword>
<dbReference type="InParanoid" id="A0A371RJ87"/>
<feature type="transmembrane region" description="Helical" evidence="1">
    <location>
        <begin position="382"/>
        <end position="402"/>
    </location>
</feature>
<proteinExistence type="predicted"/>
<feature type="transmembrane region" description="Helical" evidence="1">
    <location>
        <begin position="409"/>
        <end position="428"/>
    </location>
</feature>
<name>A0A371RJ87_9PROT</name>
<dbReference type="PANTHER" id="PTHR30092:SF0">
    <property type="entry name" value="INNER MEMBRANE PROTEIN CRED"/>
    <property type="match status" value="1"/>
</dbReference>
<dbReference type="PANTHER" id="PTHR30092">
    <property type="entry name" value="INNER MEMBRANE PROTEIN CRED"/>
    <property type="match status" value="1"/>
</dbReference>
<organism evidence="2 3">
    <name type="scientific">Parvularcula marina</name>
    <dbReference type="NCBI Taxonomy" id="2292771"/>
    <lineage>
        <taxon>Bacteria</taxon>
        <taxon>Pseudomonadati</taxon>
        <taxon>Pseudomonadota</taxon>
        <taxon>Alphaproteobacteria</taxon>
        <taxon>Parvularculales</taxon>
        <taxon>Parvularculaceae</taxon>
        <taxon>Parvularcula</taxon>
    </lineage>
</organism>
<feature type="transmembrane region" description="Helical" evidence="1">
    <location>
        <begin position="331"/>
        <end position="350"/>
    </location>
</feature>
<keyword evidence="1" id="KW-1133">Transmembrane helix</keyword>
<dbReference type="PIRSF" id="PIRSF004548">
    <property type="entry name" value="CreD"/>
    <property type="match status" value="1"/>
</dbReference>
<dbReference type="Pfam" id="PF06123">
    <property type="entry name" value="CreD"/>
    <property type="match status" value="1"/>
</dbReference>
<comment type="caution">
    <text evidence="2">The sequence shown here is derived from an EMBL/GenBank/DDBJ whole genome shotgun (WGS) entry which is preliminary data.</text>
</comment>